<evidence type="ECO:0008006" key="2">
    <source>
        <dbReference type="Google" id="ProtNLM"/>
    </source>
</evidence>
<gene>
    <name evidence="1" type="ORF">LCGC14_2022250</name>
</gene>
<dbReference type="SUPFAM" id="SSF53901">
    <property type="entry name" value="Thiolase-like"/>
    <property type="match status" value="1"/>
</dbReference>
<dbReference type="EMBL" id="LAZR01023375">
    <property type="protein sequence ID" value="KKL78695.1"/>
    <property type="molecule type" value="Genomic_DNA"/>
</dbReference>
<dbReference type="Gene3D" id="3.40.47.10">
    <property type="match status" value="1"/>
</dbReference>
<comment type="caution">
    <text evidence="1">The sequence shown here is derived from an EMBL/GenBank/DDBJ whole genome shotgun (WGS) entry which is preliminary data.</text>
</comment>
<evidence type="ECO:0000313" key="1">
    <source>
        <dbReference type="EMBL" id="KKL78695.1"/>
    </source>
</evidence>
<sequence length="151" mass="16063">MTLHRKAAIVGVAEADEIGVVPNKSALQLHAEAARNALEDAGIDKSEVDAYFTAGTGVMDTVLVSDYLGITPRYSDSTQVGGSSFELHVEHAATATACAATTARPTTWDATARATATAAIATGRKWQTKILFQYLNRPVSESLELAREKIK</sequence>
<proteinExistence type="predicted"/>
<organism evidence="1">
    <name type="scientific">marine sediment metagenome</name>
    <dbReference type="NCBI Taxonomy" id="412755"/>
    <lineage>
        <taxon>unclassified sequences</taxon>
        <taxon>metagenomes</taxon>
        <taxon>ecological metagenomes</taxon>
    </lineage>
</organism>
<dbReference type="GO" id="GO:0016746">
    <property type="term" value="F:acyltransferase activity"/>
    <property type="evidence" value="ECO:0007669"/>
    <property type="project" value="InterPro"/>
</dbReference>
<feature type="non-terminal residue" evidence="1">
    <location>
        <position position="151"/>
    </location>
</feature>
<dbReference type="InterPro" id="IPR016039">
    <property type="entry name" value="Thiolase-like"/>
</dbReference>
<accession>A0A0F9HAF7</accession>
<reference evidence="1" key="1">
    <citation type="journal article" date="2015" name="Nature">
        <title>Complex archaea that bridge the gap between prokaryotes and eukaryotes.</title>
        <authorList>
            <person name="Spang A."/>
            <person name="Saw J.H."/>
            <person name="Jorgensen S.L."/>
            <person name="Zaremba-Niedzwiedzka K."/>
            <person name="Martijn J."/>
            <person name="Lind A.E."/>
            <person name="van Eijk R."/>
            <person name="Schleper C."/>
            <person name="Guy L."/>
            <person name="Ettema T.J."/>
        </authorList>
    </citation>
    <scope>NUCLEOTIDE SEQUENCE</scope>
</reference>
<protein>
    <recommendedName>
        <fullName evidence="2">Thiolase N-terminal domain-containing protein</fullName>
    </recommendedName>
</protein>
<dbReference type="AlphaFoldDB" id="A0A0F9HAF7"/>
<name>A0A0F9HAF7_9ZZZZ</name>